<comment type="caution">
    <text evidence="1">The sequence shown here is derived from an EMBL/GenBank/DDBJ whole genome shotgun (WGS) entry which is preliminary data.</text>
</comment>
<keyword evidence="2" id="KW-1185">Reference proteome</keyword>
<evidence type="ECO:0000313" key="1">
    <source>
        <dbReference type="EMBL" id="MBD2186104.1"/>
    </source>
</evidence>
<name>A0A926VP77_9CYAN</name>
<gene>
    <name evidence="1" type="ORF">H6G03_34450</name>
</gene>
<evidence type="ECO:0000313" key="2">
    <source>
        <dbReference type="Proteomes" id="UP000641646"/>
    </source>
</evidence>
<dbReference type="RefSeq" id="WP_190475096.1">
    <property type="nucleotide sequence ID" value="NZ_JACJPW010000166.1"/>
</dbReference>
<dbReference type="AlphaFoldDB" id="A0A926VP77"/>
<organism evidence="1 2">
    <name type="scientific">Aerosakkonema funiforme FACHB-1375</name>
    <dbReference type="NCBI Taxonomy" id="2949571"/>
    <lineage>
        <taxon>Bacteria</taxon>
        <taxon>Bacillati</taxon>
        <taxon>Cyanobacteriota</taxon>
        <taxon>Cyanophyceae</taxon>
        <taxon>Oscillatoriophycideae</taxon>
        <taxon>Aerosakkonematales</taxon>
        <taxon>Aerosakkonemataceae</taxon>
        <taxon>Aerosakkonema</taxon>
    </lineage>
</organism>
<proteinExistence type="predicted"/>
<reference evidence="1" key="2">
    <citation type="submission" date="2020-08" db="EMBL/GenBank/DDBJ databases">
        <authorList>
            <person name="Chen M."/>
            <person name="Teng W."/>
            <person name="Zhao L."/>
            <person name="Hu C."/>
            <person name="Zhou Y."/>
            <person name="Han B."/>
            <person name="Song L."/>
            <person name="Shu W."/>
        </authorList>
    </citation>
    <scope>NUCLEOTIDE SEQUENCE</scope>
    <source>
        <strain evidence="1">FACHB-1375</strain>
    </source>
</reference>
<dbReference type="EMBL" id="JACJPW010000166">
    <property type="protein sequence ID" value="MBD2186104.1"/>
    <property type="molecule type" value="Genomic_DNA"/>
</dbReference>
<reference evidence="1" key="1">
    <citation type="journal article" date="2015" name="ISME J.">
        <title>Draft Genome Sequence of Streptomyces incarnatus NRRL8089, which Produces the Nucleoside Antibiotic Sinefungin.</title>
        <authorList>
            <person name="Oshima K."/>
            <person name="Hattori M."/>
            <person name="Shimizu H."/>
            <person name="Fukuda K."/>
            <person name="Nemoto M."/>
            <person name="Inagaki K."/>
            <person name="Tamura T."/>
        </authorList>
    </citation>
    <scope>NUCLEOTIDE SEQUENCE</scope>
    <source>
        <strain evidence="1">FACHB-1375</strain>
    </source>
</reference>
<protein>
    <submittedName>
        <fullName evidence="1">Uncharacterized protein</fullName>
    </submittedName>
</protein>
<dbReference type="Proteomes" id="UP000641646">
    <property type="component" value="Unassembled WGS sequence"/>
</dbReference>
<sequence length="150" mass="16910">MMTFNDRPIELTTFETNYLLSSTGFLIRPVQPRPLGKSKESPLDGQWLAKPFMIDNIPLLLPSIADLPIECPWGKVGEILHISAPLVKLIIASIEVEQLSNISEEIARMTGISPLHNTTSYQAAIQVYLLQRWLDLKTDSWVWVIQTIPA</sequence>
<accession>A0A926VP77</accession>